<name>A0A8C4Q6D5_EPTBU</name>
<dbReference type="GO" id="GO:0008270">
    <property type="term" value="F:zinc ion binding"/>
    <property type="evidence" value="ECO:0007669"/>
    <property type="project" value="UniProtKB-KW"/>
</dbReference>
<keyword evidence="8" id="KW-1185">Reference proteome</keyword>
<dbReference type="OMA" id="LENYWDS"/>
<dbReference type="AlphaFoldDB" id="A0A8C4Q6D5"/>
<dbReference type="PROSITE" id="PS50089">
    <property type="entry name" value="ZF_RING_2"/>
    <property type="match status" value="1"/>
</dbReference>
<evidence type="ECO:0000256" key="1">
    <source>
        <dbReference type="ARBA" id="ARBA00022723"/>
    </source>
</evidence>
<dbReference type="SMART" id="SM00184">
    <property type="entry name" value="RING"/>
    <property type="match status" value="1"/>
</dbReference>
<evidence type="ECO:0000259" key="6">
    <source>
        <dbReference type="PROSITE" id="PS50089"/>
    </source>
</evidence>
<accession>A0A8C4Q6D5</accession>
<dbReference type="SUPFAM" id="SSF57850">
    <property type="entry name" value="RING/U-box"/>
    <property type="match status" value="1"/>
</dbReference>
<dbReference type="PROSITE" id="PS00518">
    <property type="entry name" value="ZF_RING_1"/>
    <property type="match status" value="1"/>
</dbReference>
<keyword evidence="1" id="KW-0479">Metal-binding</keyword>
<dbReference type="Gene3D" id="3.30.40.10">
    <property type="entry name" value="Zinc/RING finger domain, C3HC4 (zinc finger)"/>
    <property type="match status" value="1"/>
</dbReference>
<evidence type="ECO:0000256" key="2">
    <source>
        <dbReference type="ARBA" id="ARBA00022771"/>
    </source>
</evidence>
<dbReference type="InterPro" id="IPR001841">
    <property type="entry name" value="Znf_RING"/>
</dbReference>
<keyword evidence="3" id="KW-0862">Zinc</keyword>
<dbReference type="InterPro" id="IPR013083">
    <property type="entry name" value="Znf_RING/FYVE/PHD"/>
</dbReference>
<dbReference type="Proteomes" id="UP000694388">
    <property type="component" value="Unplaced"/>
</dbReference>
<evidence type="ECO:0000256" key="4">
    <source>
        <dbReference type="PROSITE-ProRule" id="PRU00175"/>
    </source>
</evidence>
<proteinExistence type="predicted"/>
<evidence type="ECO:0000256" key="5">
    <source>
        <dbReference type="SAM" id="MobiDB-lite"/>
    </source>
</evidence>
<dbReference type="GeneTree" id="ENSGT01150000290191"/>
<keyword evidence="2 4" id="KW-0863">Zinc-finger</keyword>
<dbReference type="PANTHER" id="PTHR25465">
    <property type="entry name" value="B-BOX DOMAIN CONTAINING"/>
    <property type="match status" value="1"/>
</dbReference>
<evidence type="ECO:0000256" key="3">
    <source>
        <dbReference type="ARBA" id="ARBA00022833"/>
    </source>
</evidence>
<evidence type="ECO:0000313" key="8">
    <source>
        <dbReference type="Proteomes" id="UP000694388"/>
    </source>
</evidence>
<feature type="region of interest" description="Disordered" evidence="5">
    <location>
        <begin position="86"/>
        <end position="108"/>
    </location>
</feature>
<organism evidence="7 8">
    <name type="scientific">Eptatretus burgeri</name>
    <name type="common">Inshore hagfish</name>
    <dbReference type="NCBI Taxonomy" id="7764"/>
    <lineage>
        <taxon>Eukaryota</taxon>
        <taxon>Metazoa</taxon>
        <taxon>Chordata</taxon>
        <taxon>Craniata</taxon>
        <taxon>Vertebrata</taxon>
        <taxon>Cyclostomata</taxon>
        <taxon>Myxini</taxon>
        <taxon>Myxiniformes</taxon>
        <taxon>Myxinidae</taxon>
        <taxon>Eptatretinae</taxon>
        <taxon>Eptatretus</taxon>
    </lineage>
</organism>
<evidence type="ECO:0000313" key="7">
    <source>
        <dbReference type="Ensembl" id="ENSEBUP00000010663.1"/>
    </source>
</evidence>
<dbReference type="Pfam" id="PF15227">
    <property type="entry name" value="zf-C3HC4_4"/>
    <property type="match status" value="1"/>
</dbReference>
<dbReference type="InterPro" id="IPR051051">
    <property type="entry name" value="E3_ubiq-ligase_TRIM/RNF"/>
</dbReference>
<protein>
    <recommendedName>
        <fullName evidence="6">RING-type domain-containing protein</fullName>
    </recommendedName>
</protein>
<reference evidence="7" key="1">
    <citation type="submission" date="2025-08" db="UniProtKB">
        <authorList>
            <consortium name="Ensembl"/>
        </authorList>
    </citation>
    <scope>IDENTIFICATION</scope>
</reference>
<feature type="domain" description="RING-type" evidence="6">
    <location>
        <begin position="9"/>
        <end position="52"/>
    </location>
</feature>
<dbReference type="InterPro" id="IPR017907">
    <property type="entry name" value="Znf_RING_CS"/>
</dbReference>
<sequence>MALEYELTCAVCLQLFEEPITLPCGHSFCLNCLENYWDSREEPTSCFCPNCREVFLQKPKLKKSNGIKINVVQVKCKTKYCRYSPVLESSEGSQPSKKQRRSPQGEPA</sequence>
<dbReference type="Ensembl" id="ENSEBUT00000011214.1">
    <property type="protein sequence ID" value="ENSEBUP00000010663.1"/>
    <property type="gene ID" value="ENSEBUG00000006858.1"/>
</dbReference>
<reference evidence="7" key="2">
    <citation type="submission" date="2025-09" db="UniProtKB">
        <authorList>
            <consortium name="Ensembl"/>
        </authorList>
    </citation>
    <scope>IDENTIFICATION</scope>
</reference>
<dbReference type="PANTHER" id="PTHR25465:SF31">
    <property type="entry name" value="RING-TYPE DOMAIN-CONTAINING PROTEIN"/>
    <property type="match status" value="1"/>
</dbReference>